<sequence>MGNNWLIFMNPDDGCPYIFPIEPLLSQSLLGHTFSQLNSFVDNSLHQSRFLYIPGSMAFQEALNCMSKLAGALLFWFTSTSSSNLTQQISGNQQGPRPGSSQSLTQVKHITSTKRNLTGFRFGFRSKGESSSPVVFGKISSFMMRLLCREAERLQSFPVLSLAAALVPPFENLASKVFAVPLENGDVQAHGSIDQRPCEVGPHGCLGFSFNDLNWTSHAVEPRTGIEFPVILDNILAEKQKSSLASEVLVGTGSRTMKVIKIKSLKIYAFGFYVHPNSVCEKLGPKYAFVPSDELHKCRSFYEDLLREDIGMTVRLVINCSGMNINTVKNAFEKSLRARLLKTNPDTDYSCVRAFGSFFTKDIPLPSGTTVDFRRTADGQLITEIGGQKIGAVHSKELCRAFFDMYIGDIPVSEQTKEEIGNNVGSIIRRCLPN</sequence>
<comment type="caution">
    <text evidence="3">The sequence shown here is derived from an EMBL/GenBank/DDBJ whole genome shotgun (WGS) entry which is preliminary data.</text>
</comment>
<proteinExistence type="inferred from homology"/>
<accession>A0ABQ9MW47</accession>
<dbReference type="Gene3D" id="3.50.70.10">
    <property type="match status" value="1"/>
</dbReference>
<keyword evidence="4" id="KW-1185">Reference proteome</keyword>
<dbReference type="InterPro" id="IPR016087">
    <property type="entry name" value="Chalcone_isomerase"/>
</dbReference>
<dbReference type="Proteomes" id="UP001174677">
    <property type="component" value="Chromosome 4"/>
</dbReference>
<gene>
    <name evidence="3" type="ORF">P3X46_007468</name>
</gene>
<reference evidence="3" key="1">
    <citation type="journal article" date="2023" name="Plant Biotechnol. J.">
        <title>Chromosome-level wild Hevea brasiliensis genome provides new tools for genomic-assisted breeding and valuable loci to elevate rubber yield.</title>
        <authorList>
            <person name="Cheng H."/>
            <person name="Song X."/>
            <person name="Hu Y."/>
            <person name="Wu T."/>
            <person name="Yang Q."/>
            <person name="An Z."/>
            <person name="Feng S."/>
            <person name="Deng Z."/>
            <person name="Wu W."/>
            <person name="Zeng X."/>
            <person name="Tu M."/>
            <person name="Wang X."/>
            <person name="Huang H."/>
        </authorList>
    </citation>
    <scope>NUCLEOTIDE SEQUENCE</scope>
    <source>
        <strain evidence="3">MT/VB/25A 57/8</strain>
    </source>
</reference>
<evidence type="ECO:0000313" key="4">
    <source>
        <dbReference type="Proteomes" id="UP001174677"/>
    </source>
</evidence>
<feature type="domain" description="Chalcone isomerase" evidence="2">
    <location>
        <begin position="248"/>
        <end position="420"/>
    </location>
</feature>
<organism evidence="3 4">
    <name type="scientific">Hevea brasiliensis</name>
    <name type="common">Para rubber tree</name>
    <name type="synonym">Siphonia brasiliensis</name>
    <dbReference type="NCBI Taxonomy" id="3981"/>
    <lineage>
        <taxon>Eukaryota</taxon>
        <taxon>Viridiplantae</taxon>
        <taxon>Streptophyta</taxon>
        <taxon>Embryophyta</taxon>
        <taxon>Tracheophyta</taxon>
        <taxon>Spermatophyta</taxon>
        <taxon>Magnoliopsida</taxon>
        <taxon>eudicotyledons</taxon>
        <taxon>Gunneridae</taxon>
        <taxon>Pentapetalae</taxon>
        <taxon>rosids</taxon>
        <taxon>fabids</taxon>
        <taxon>Malpighiales</taxon>
        <taxon>Euphorbiaceae</taxon>
        <taxon>Crotonoideae</taxon>
        <taxon>Micrandreae</taxon>
        <taxon>Hevea</taxon>
    </lineage>
</organism>
<dbReference type="InterPro" id="IPR016089">
    <property type="entry name" value="Chalcone_isomerase_bundle_sf"/>
</dbReference>
<dbReference type="PANTHER" id="PTHR47284">
    <property type="entry name" value="FATTY-ACID-BINDING PROTEIN 2"/>
    <property type="match status" value="1"/>
</dbReference>
<dbReference type="PANTHER" id="PTHR47284:SF3">
    <property type="entry name" value="FATTY-ACID-BINDING PROTEIN 2"/>
    <property type="match status" value="1"/>
</dbReference>
<name>A0ABQ9MW47_HEVBR</name>
<evidence type="ECO:0000313" key="3">
    <source>
        <dbReference type="EMBL" id="KAJ9183643.1"/>
    </source>
</evidence>
<dbReference type="SUPFAM" id="SSF54626">
    <property type="entry name" value="Chalcone isomerase"/>
    <property type="match status" value="1"/>
</dbReference>
<comment type="similarity">
    <text evidence="1">Belongs to the chalcone isomerase family.</text>
</comment>
<dbReference type="EMBL" id="JARPOI010000004">
    <property type="protein sequence ID" value="KAJ9183643.1"/>
    <property type="molecule type" value="Genomic_DNA"/>
</dbReference>
<dbReference type="Pfam" id="PF16035">
    <property type="entry name" value="Chalcone_2"/>
    <property type="match status" value="1"/>
</dbReference>
<evidence type="ECO:0000256" key="1">
    <source>
        <dbReference type="ARBA" id="ARBA00007166"/>
    </source>
</evidence>
<dbReference type="InterPro" id="IPR016088">
    <property type="entry name" value="Chalcone_isomerase_3-sand"/>
</dbReference>
<protein>
    <recommendedName>
        <fullName evidence="2">Chalcone isomerase domain-containing protein</fullName>
    </recommendedName>
</protein>
<dbReference type="Gene3D" id="1.10.890.20">
    <property type="match status" value="1"/>
</dbReference>
<dbReference type="InterPro" id="IPR036298">
    <property type="entry name" value="Chalcone_isomerase_sf"/>
</dbReference>
<evidence type="ECO:0000259" key="2">
    <source>
        <dbReference type="Pfam" id="PF16035"/>
    </source>
</evidence>